<dbReference type="CDD" id="cd14014">
    <property type="entry name" value="STKc_PknB_like"/>
    <property type="match status" value="1"/>
</dbReference>
<dbReference type="AlphaFoldDB" id="A0AA39VZF4"/>
<dbReference type="PROSITE" id="PS50011">
    <property type="entry name" value="PROTEIN_KINASE_DOM"/>
    <property type="match status" value="1"/>
</dbReference>
<dbReference type="Gene3D" id="1.10.510.10">
    <property type="entry name" value="Transferase(Phosphotransferase) domain 1"/>
    <property type="match status" value="1"/>
</dbReference>
<dbReference type="EMBL" id="JAUESC010000004">
    <property type="protein sequence ID" value="KAK0596201.1"/>
    <property type="molecule type" value="Genomic_DNA"/>
</dbReference>
<evidence type="ECO:0000259" key="2">
    <source>
        <dbReference type="PROSITE" id="PS50011"/>
    </source>
</evidence>
<organism evidence="3 4">
    <name type="scientific">Acer saccharum</name>
    <name type="common">Sugar maple</name>
    <dbReference type="NCBI Taxonomy" id="4024"/>
    <lineage>
        <taxon>Eukaryota</taxon>
        <taxon>Viridiplantae</taxon>
        <taxon>Streptophyta</taxon>
        <taxon>Embryophyta</taxon>
        <taxon>Tracheophyta</taxon>
        <taxon>Spermatophyta</taxon>
        <taxon>Magnoliopsida</taxon>
        <taxon>eudicotyledons</taxon>
        <taxon>Gunneridae</taxon>
        <taxon>Pentapetalae</taxon>
        <taxon>rosids</taxon>
        <taxon>malvids</taxon>
        <taxon>Sapindales</taxon>
        <taxon>Sapindaceae</taxon>
        <taxon>Hippocastanoideae</taxon>
        <taxon>Acereae</taxon>
        <taxon>Acer</taxon>
    </lineage>
</organism>
<keyword evidence="4" id="KW-1185">Reference proteome</keyword>
<name>A0AA39VZF4_ACESA</name>
<sequence length="1032" mass="114305">MIEDEKPVNMKWLRNFLAFSKNQDQTRKEFFPKKEKIQKEVEVGDTAYLSSPIEMRCQTFKSDKIAKKAINGMRRLKVGKVGEKGDTLAINCDIIGYGARKVSIERGKKKWVGKPRKKPLTFVIRNGKLDLEKRKSFVKGLGRMSEYSSSSSEAETKNRFFINSEKARDECSIRWLKSFASDGADVNQSSGLELMKRGSLVGGPSKPNGVAYLPYNQSLGICVDFGIVEVIPSIKNLSHGALELTSTYGSCFKPLAECDLVNVAEEGSSSDSLVAKDEMVQVIIATEKIFTVISEGLEVGISSGGEDCEEEIRLMERMASEDAVVQATEALEKGVLLERLVVEEELVHATVAVVKGLSDKVVVSNGSTSRKKGRTGSGSVSKHIMKTRNSKHKSRFHLPSRYSSEEMAGKIKVAKPVASFEYELFEGDPDHLRTVVATPTQTRPWIDPASLNLKHRIGRGPFGDVWLATHHQSADDFDEYHEVAVKMLLPLKEDCTQKFVDKFEELFLKCREFQGVCWLHGISVINGRICIAMKFYEGSVGDRIAHLKGGKLPLPNILRYGIELAKGILELHSIGLLVLNLKPFNFLLNDHDQLIIGDFGIPYLLLGISFSDSDVALRLGTPNYMAPEQWEPEVRGPISFETDTWGFGCSIVEMLTGIQPWFGKSVEEIYHSVVIKQEKPYIPSGLPPAVENVINGCFEYDFRSRPLMTDILEAFERSQNAVYSDGEWIGLGNRALTERSSVKGYTAWYLLKDHLQVNDMVRSRKPLNAHRPRTLDVPEGTVVGLDSDSNRSGFVLVKLPGLHNPLKVQESALERVTSGLAAGDWVSLKDANTNHSSVGILHSVQRDGSLAVGFIGLETLWTGKSSEVQMAKPYYIGQFVRLKANVFTPRFEWPSKRGGEWATGRILQVLPNGCLVVGFPGRFVFGNESNSFLADPAEVEVVSFDTCPGMVGKYQHIEDYHWSVRPVAIALGLFTTIKLGLSVGRNVSARLQKRRRNSMQEGGHCQDGQAGGNAGWLPSPVANMISSAASAR</sequence>
<dbReference type="InterPro" id="IPR001245">
    <property type="entry name" value="Ser-Thr/Tyr_kinase_cat_dom"/>
</dbReference>
<feature type="region of interest" description="Disordered" evidence="1">
    <location>
        <begin position="995"/>
        <end position="1018"/>
    </location>
</feature>
<dbReference type="Proteomes" id="UP001168877">
    <property type="component" value="Unassembled WGS sequence"/>
</dbReference>
<dbReference type="SUPFAM" id="SSF56112">
    <property type="entry name" value="Protein kinase-like (PK-like)"/>
    <property type="match status" value="1"/>
</dbReference>
<dbReference type="GO" id="GO:0005524">
    <property type="term" value="F:ATP binding"/>
    <property type="evidence" value="ECO:0007669"/>
    <property type="project" value="InterPro"/>
</dbReference>
<proteinExistence type="predicted"/>
<dbReference type="InterPro" id="IPR000719">
    <property type="entry name" value="Prot_kinase_dom"/>
</dbReference>
<dbReference type="PANTHER" id="PTHR47209">
    <property type="entry name" value="OS06G0639500 PROTEIN"/>
    <property type="match status" value="1"/>
</dbReference>
<comment type="caution">
    <text evidence="3">The sequence shown here is derived from an EMBL/GenBank/DDBJ whole genome shotgun (WGS) entry which is preliminary data.</text>
</comment>
<dbReference type="InterPro" id="IPR011009">
    <property type="entry name" value="Kinase-like_dom_sf"/>
</dbReference>
<evidence type="ECO:0000313" key="3">
    <source>
        <dbReference type="EMBL" id="KAK0596201.1"/>
    </source>
</evidence>
<accession>A0AA39VZF4</accession>
<protein>
    <recommendedName>
        <fullName evidence="2">Protein kinase domain-containing protein</fullName>
    </recommendedName>
</protein>
<dbReference type="Pfam" id="PF07714">
    <property type="entry name" value="PK_Tyr_Ser-Thr"/>
    <property type="match status" value="1"/>
</dbReference>
<evidence type="ECO:0000313" key="4">
    <source>
        <dbReference type="Proteomes" id="UP001168877"/>
    </source>
</evidence>
<dbReference type="InterPro" id="IPR053293">
    <property type="entry name" value="OCM_Kinase"/>
</dbReference>
<feature type="domain" description="Protein kinase" evidence="2">
    <location>
        <begin position="451"/>
        <end position="723"/>
    </location>
</feature>
<reference evidence="3" key="2">
    <citation type="submission" date="2023-06" db="EMBL/GenBank/DDBJ databases">
        <authorList>
            <person name="Swenson N.G."/>
            <person name="Wegrzyn J.L."/>
            <person name="Mcevoy S.L."/>
        </authorList>
    </citation>
    <scope>NUCLEOTIDE SEQUENCE</scope>
    <source>
        <strain evidence="3">NS2018</strain>
        <tissue evidence="3">Leaf</tissue>
    </source>
</reference>
<dbReference type="Gene3D" id="3.30.200.20">
    <property type="entry name" value="Phosphorylase Kinase, domain 1"/>
    <property type="match status" value="1"/>
</dbReference>
<reference evidence="3" key="1">
    <citation type="journal article" date="2022" name="Plant J.">
        <title>Strategies of tolerance reflected in two North American maple genomes.</title>
        <authorList>
            <person name="McEvoy S.L."/>
            <person name="Sezen U.U."/>
            <person name="Trouern-Trend A."/>
            <person name="McMahon S.M."/>
            <person name="Schaberg P.G."/>
            <person name="Yang J."/>
            <person name="Wegrzyn J.L."/>
            <person name="Swenson N.G."/>
        </authorList>
    </citation>
    <scope>NUCLEOTIDE SEQUENCE</scope>
    <source>
        <strain evidence="3">NS2018</strain>
    </source>
</reference>
<dbReference type="GO" id="GO:0004672">
    <property type="term" value="F:protein kinase activity"/>
    <property type="evidence" value="ECO:0007669"/>
    <property type="project" value="InterPro"/>
</dbReference>
<dbReference type="PANTHER" id="PTHR47209:SF10">
    <property type="entry name" value="E3 UBIQUITIN-PROTEIN LIGASE KEG-LIKE"/>
    <property type="match status" value="1"/>
</dbReference>
<evidence type="ECO:0000256" key="1">
    <source>
        <dbReference type="SAM" id="MobiDB-lite"/>
    </source>
</evidence>
<gene>
    <name evidence="3" type="ORF">LWI29_013597</name>
</gene>